<protein>
    <submittedName>
        <fullName evidence="2">Tetratricopeptide repeat protein</fullName>
    </submittedName>
</protein>
<organism evidence="2 3">
    <name type="scientific">Breznakibacter xylanolyticus</name>
    <dbReference type="NCBI Taxonomy" id="990"/>
    <lineage>
        <taxon>Bacteria</taxon>
        <taxon>Pseudomonadati</taxon>
        <taxon>Bacteroidota</taxon>
        <taxon>Bacteroidia</taxon>
        <taxon>Marinilabiliales</taxon>
        <taxon>Marinilabiliaceae</taxon>
        <taxon>Breznakibacter</taxon>
    </lineage>
</organism>
<keyword evidence="3" id="KW-1185">Reference proteome</keyword>
<dbReference type="SMART" id="SM00671">
    <property type="entry name" value="SEL1"/>
    <property type="match status" value="4"/>
</dbReference>
<dbReference type="PROSITE" id="PS50005">
    <property type="entry name" value="TPR"/>
    <property type="match status" value="3"/>
</dbReference>
<gene>
    <name evidence="2" type="ORF">LX69_02394</name>
</gene>
<dbReference type="Gene3D" id="1.25.40.10">
    <property type="entry name" value="Tetratricopeptide repeat domain"/>
    <property type="match status" value="8"/>
</dbReference>
<dbReference type="AlphaFoldDB" id="A0A2W7N2V6"/>
<dbReference type="SMART" id="SM00028">
    <property type="entry name" value="TPR"/>
    <property type="match status" value="11"/>
</dbReference>
<dbReference type="InterPro" id="IPR006597">
    <property type="entry name" value="Sel1-like"/>
</dbReference>
<evidence type="ECO:0000313" key="3">
    <source>
        <dbReference type="Proteomes" id="UP000249239"/>
    </source>
</evidence>
<dbReference type="Pfam" id="PF13174">
    <property type="entry name" value="TPR_6"/>
    <property type="match status" value="4"/>
</dbReference>
<sequence length="996" mass="114753">MVSCLMLQVPAFAQSTYRNTTPEPAYTRAVELFEHQKYGSARQAFHEWRTQHANMPSPLLPEAAFMEARCAQLLKNSDAAYLYDKFLIDFPESNKIPFVYFHSGEIMQEAGKFKQASLLYAKVDANALDETTRYDYWFKSGYCLFMQEDYDRSLNYFLKVKDANTQWKTPTLYYYSHIMYMKGKYDTALQGFRQLEKEPAFSKIVPFYIAQIYYLQKDYDKAISYAEPLIATATGDRKTDMNRIVGSAYFAKKNYAQAIPYLESAVQATRKPSREDYYNLGFSHYYQKNYDKAADYLSKVTSADDVMSQNAYYHLGECYIQIDDKKRARVAFEAAAKYDFDKSIQEDAMFNHLKLNYEMAFSPFNEIINGFIKFIDTFPNSSKIDQAYDYLGKAFLTSKNYKQALDAMKSIKSKNANTYKAMQRIAYYRGLELYTSLQFKDAIDFFTLSLANGEYDKDLKVKAMYWRGEAYYRLGYLDKAKTDYNSFILNSASYRLPEYKTAHYNMGYVFFKEKNYSESGNWFRNYARQAGSEKSAMVADAYNRIGDCLYVNRDFNGAIGYYQYSANISSVSPDYASYQIAYCHGLLRNHDEKITLLKKLIAQYPNSQYVDDAYYEIGRSYVAINQLNDAIYHYKIVKEKFPQSTFANKAMLQLGLVYYNSGDLDNSLAFYKRVVNEFPNTAEAQDALLGIRNIYMDRNDPDGYFAYTATVKGLAKTADSEKDSLTFESAQRLYMKEDCDRAVPLLRNYTTSYANGRYIIDAHYYLAECLMKQNQSQEAVVSYDYLADAPRHLYTEEAIIRSGSIHYNANRPDKALQRFEQLEPIADMAENKLEARIGQLRCLVKLNRTEAIISAADKVLTSPKLAPEIEREARFAKAKANLAMNDKTAALNDFKLLSANTRSTEGAESKYLVAQLAYDGGNDAEAEKVIFELADTGTPHQYWLAKSFILLSDIYLKRGENFQAQQYLESILENYDGKNDDIHAIATQRLNAIKAL</sequence>
<reference evidence="2 3" key="1">
    <citation type="submission" date="2018-06" db="EMBL/GenBank/DDBJ databases">
        <title>Genomic Encyclopedia of Archaeal and Bacterial Type Strains, Phase II (KMG-II): from individual species to whole genera.</title>
        <authorList>
            <person name="Goeker M."/>
        </authorList>
    </citation>
    <scope>NUCLEOTIDE SEQUENCE [LARGE SCALE GENOMIC DNA]</scope>
    <source>
        <strain evidence="2 3">DSM 6779</strain>
    </source>
</reference>
<dbReference type="PANTHER" id="PTHR12558">
    <property type="entry name" value="CELL DIVISION CYCLE 16,23,27"/>
    <property type="match status" value="1"/>
</dbReference>
<name>A0A2W7N2V6_9BACT</name>
<dbReference type="Pfam" id="PF13432">
    <property type="entry name" value="TPR_16"/>
    <property type="match status" value="1"/>
</dbReference>
<dbReference type="Pfam" id="PF13181">
    <property type="entry name" value="TPR_8"/>
    <property type="match status" value="1"/>
</dbReference>
<dbReference type="PANTHER" id="PTHR12558:SF47">
    <property type="entry name" value="LIPOPOLYSACCHARIDE ASSEMBLY PROTEIN B"/>
    <property type="match status" value="1"/>
</dbReference>
<dbReference type="SUPFAM" id="SSF48452">
    <property type="entry name" value="TPR-like"/>
    <property type="match status" value="2"/>
</dbReference>
<dbReference type="SUPFAM" id="SSF81901">
    <property type="entry name" value="HCP-like"/>
    <property type="match status" value="2"/>
</dbReference>
<proteinExistence type="predicted"/>
<dbReference type="Proteomes" id="UP000249239">
    <property type="component" value="Unassembled WGS sequence"/>
</dbReference>
<dbReference type="EMBL" id="QKZK01000020">
    <property type="protein sequence ID" value="PZX14381.1"/>
    <property type="molecule type" value="Genomic_DNA"/>
</dbReference>
<evidence type="ECO:0000313" key="2">
    <source>
        <dbReference type="EMBL" id="PZX14381.1"/>
    </source>
</evidence>
<feature type="repeat" description="TPR" evidence="1">
    <location>
        <begin position="611"/>
        <end position="644"/>
    </location>
</feature>
<dbReference type="InterPro" id="IPR011990">
    <property type="entry name" value="TPR-like_helical_dom_sf"/>
</dbReference>
<dbReference type="InterPro" id="IPR019734">
    <property type="entry name" value="TPR_rpt"/>
</dbReference>
<keyword evidence="1" id="KW-0802">TPR repeat</keyword>
<evidence type="ECO:0000256" key="1">
    <source>
        <dbReference type="PROSITE-ProRule" id="PRU00339"/>
    </source>
</evidence>
<accession>A0A2W7N2V6</accession>
<comment type="caution">
    <text evidence="2">The sequence shown here is derived from an EMBL/GenBank/DDBJ whole genome shotgun (WGS) entry which is preliminary data.</text>
</comment>
<feature type="repeat" description="TPR" evidence="1">
    <location>
        <begin position="648"/>
        <end position="681"/>
    </location>
</feature>
<feature type="repeat" description="TPR" evidence="1">
    <location>
        <begin position="309"/>
        <end position="342"/>
    </location>
</feature>